<proteinExistence type="predicted"/>
<dbReference type="SUPFAM" id="SSF53474">
    <property type="entry name" value="alpha/beta-Hydrolases"/>
    <property type="match status" value="1"/>
</dbReference>
<evidence type="ECO:0000259" key="1">
    <source>
        <dbReference type="Pfam" id="PF00561"/>
    </source>
</evidence>
<dbReference type="RefSeq" id="WP_382406345.1">
    <property type="nucleotide sequence ID" value="NZ_JBHSGU010000002.1"/>
</dbReference>
<dbReference type="InterPro" id="IPR050228">
    <property type="entry name" value="Carboxylesterase_BioH"/>
</dbReference>
<reference evidence="3" key="1">
    <citation type="journal article" date="2019" name="Int. J. Syst. Evol. Microbiol.">
        <title>The Global Catalogue of Microorganisms (GCM) 10K type strain sequencing project: providing services to taxonomists for standard genome sequencing and annotation.</title>
        <authorList>
            <consortium name="The Broad Institute Genomics Platform"/>
            <consortium name="The Broad Institute Genome Sequencing Center for Infectious Disease"/>
            <person name="Wu L."/>
            <person name="Ma J."/>
        </authorList>
    </citation>
    <scope>NUCLEOTIDE SEQUENCE [LARGE SCALE GENOMIC DNA]</scope>
    <source>
        <strain evidence="3">KACC 12507</strain>
    </source>
</reference>
<dbReference type="PANTHER" id="PTHR43194">
    <property type="entry name" value="HYDROLASE ALPHA/BETA FOLD FAMILY"/>
    <property type="match status" value="1"/>
</dbReference>
<accession>A0ABV9LUR8</accession>
<dbReference type="PRINTS" id="PR00111">
    <property type="entry name" value="ABHYDROLASE"/>
</dbReference>
<feature type="domain" description="AB hydrolase-1" evidence="1">
    <location>
        <begin position="46"/>
        <end position="284"/>
    </location>
</feature>
<sequence length="302" mass="33542">MNILKTAQSRFNKLPGYSFQANFVDVGDGEHPLNMHYVDYGDADAPIILMLHGQPTWSYLYRTMICYAENAGYRVLAPDLIGFGKSDKFDTQDAYTYASHLLWLERFLESVNPSSIRLICQDWGGLLGLRLLAKFPEKFAGVVAANTMLPTGDHPPGEAFKKWQHFSQTVEHFNVGGVIQNATVNELIPEVIDAYNAPFPTEAHKCAVRKFPMLVPTTPDNVESENNREAWKSLSAFKKPFLTAFSDSDPITAGGDRIMQKLIAGCAGQPHVTIKGAGHFLQEDAGDRLIETAVNFFNSIPK</sequence>
<dbReference type="NCBIfam" id="NF002043">
    <property type="entry name" value="PRK00870.1"/>
    <property type="match status" value="1"/>
</dbReference>
<evidence type="ECO:0000313" key="3">
    <source>
        <dbReference type="Proteomes" id="UP001595897"/>
    </source>
</evidence>
<organism evidence="2 3">
    <name type="scientific">Glaciecola siphonariae</name>
    <dbReference type="NCBI Taxonomy" id="521012"/>
    <lineage>
        <taxon>Bacteria</taxon>
        <taxon>Pseudomonadati</taxon>
        <taxon>Pseudomonadota</taxon>
        <taxon>Gammaproteobacteria</taxon>
        <taxon>Alteromonadales</taxon>
        <taxon>Alteromonadaceae</taxon>
        <taxon>Glaciecola</taxon>
    </lineage>
</organism>
<comment type="caution">
    <text evidence="2">The sequence shown here is derived from an EMBL/GenBank/DDBJ whole genome shotgun (WGS) entry which is preliminary data.</text>
</comment>
<dbReference type="Gene3D" id="3.40.50.1820">
    <property type="entry name" value="alpha/beta hydrolase"/>
    <property type="match status" value="1"/>
</dbReference>
<protein>
    <submittedName>
        <fullName evidence="2">Haloalkane dehalogenase</fullName>
    </submittedName>
</protein>
<dbReference type="Proteomes" id="UP001595897">
    <property type="component" value="Unassembled WGS sequence"/>
</dbReference>
<keyword evidence="3" id="KW-1185">Reference proteome</keyword>
<dbReference type="EMBL" id="JBHSGU010000002">
    <property type="protein sequence ID" value="MFC4699605.1"/>
    <property type="molecule type" value="Genomic_DNA"/>
</dbReference>
<dbReference type="Pfam" id="PF00561">
    <property type="entry name" value="Abhydrolase_1"/>
    <property type="match status" value="1"/>
</dbReference>
<dbReference type="InterPro" id="IPR029058">
    <property type="entry name" value="AB_hydrolase_fold"/>
</dbReference>
<dbReference type="PRINTS" id="PR00412">
    <property type="entry name" value="EPOXHYDRLASE"/>
</dbReference>
<name>A0ABV9LUR8_9ALTE</name>
<gene>
    <name evidence="2" type="ORF">ACFO4O_05480</name>
</gene>
<evidence type="ECO:0000313" key="2">
    <source>
        <dbReference type="EMBL" id="MFC4699605.1"/>
    </source>
</evidence>
<dbReference type="PANTHER" id="PTHR43194:SF2">
    <property type="entry name" value="PEROXISOMAL MEMBRANE PROTEIN LPX1"/>
    <property type="match status" value="1"/>
</dbReference>
<dbReference type="InterPro" id="IPR000073">
    <property type="entry name" value="AB_hydrolase_1"/>
</dbReference>
<dbReference type="InterPro" id="IPR000639">
    <property type="entry name" value="Epox_hydrolase-like"/>
</dbReference>